<dbReference type="OrthoDB" id="514823at2759"/>
<dbReference type="KEGG" id="pic:PICST_52157"/>
<gene>
    <name evidence="6" type="ORF">PICST_52157</name>
</gene>
<evidence type="ECO:0000313" key="6">
    <source>
        <dbReference type="EMBL" id="EAZ63814.2"/>
    </source>
</evidence>
<evidence type="ECO:0000313" key="7">
    <source>
        <dbReference type="Proteomes" id="UP000002258"/>
    </source>
</evidence>
<dbReference type="Proteomes" id="UP000002258">
    <property type="component" value="Chromosome 1"/>
</dbReference>
<keyword evidence="4" id="KW-0539">Nucleus</keyword>
<comment type="caution">
    <text evidence="6">The sequence shown here is derived from an EMBL/GenBank/DDBJ whole genome shotgun (WGS) entry which is preliminary data.</text>
</comment>
<organism evidence="6 7">
    <name type="scientific">Scheffersomyces stipitis (strain ATCC 58785 / CBS 6054 / NBRC 10063 / NRRL Y-11545)</name>
    <name type="common">Yeast</name>
    <name type="synonym">Pichia stipitis</name>
    <dbReference type="NCBI Taxonomy" id="322104"/>
    <lineage>
        <taxon>Eukaryota</taxon>
        <taxon>Fungi</taxon>
        <taxon>Dikarya</taxon>
        <taxon>Ascomycota</taxon>
        <taxon>Saccharomycotina</taxon>
        <taxon>Pichiomycetes</taxon>
        <taxon>Debaryomycetaceae</taxon>
        <taxon>Scheffersomyces</taxon>
    </lineage>
</organism>
<keyword evidence="7" id="KW-1185">Reference proteome</keyword>
<dbReference type="AlphaFoldDB" id="A3GFT5"/>
<evidence type="ECO:0000256" key="3">
    <source>
        <dbReference type="ARBA" id="ARBA00022705"/>
    </source>
</evidence>
<feature type="compositionally biased region" description="Polar residues" evidence="5">
    <location>
        <begin position="305"/>
        <end position="321"/>
    </location>
</feature>
<sequence>MTMSASQSEVEYLASTLIKNEQPVTYQSLSRELGVHVNHAKLVLSEFYEKNKDKLTASFVITGRNSNRTLIKLSRNEETLENDVAQFDRVTTIHIYCVHSKQVIFSNNEIAFEELKHPIDSSKTEIYIKNGLIKGPTVKEVEKSTLPIPTPTKTSATRPPASVPTSTAAKPAKSAGITSSYVSRKQAANDKKVNTLSNYTSRKEESKRKPVEQASSGYQYKSRKLDTKTPKERVIVSNHGPDDDVEAEDDFVPTSKSASKKGDLEKLFEDEFSDFEDDSVLDNAEPIAVDDNIVNEVEKLEVNDETASQTSPQITSRQQSTEPESLPEKEEEEEITQEVDEDGYIVTSKKARPSAKAKATSGKKTQTNLMSFFGKK</sequence>
<dbReference type="RefSeq" id="XP_001387837.2">
    <property type="nucleotide sequence ID" value="XM_001387800.1"/>
</dbReference>
<protein>
    <recommendedName>
        <fullName evidence="2">DNA polymerase delta subunit 3</fullName>
    </recommendedName>
</protein>
<feature type="compositionally biased region" description="Low complexity" evidence="5">
    <location>
        <begin position="356"/>
        <end position="365"/>
    </location>
</feature>
<keyword evidence="3" id="KW-0235">DNA replication</keyword>
<dbReference type="GO" id="GO:0006271">
    <property type="term" value="P:DNA strand elongation involved in DNA replication"/>
    <property type="evidence" value="ECO:0007669"/>
    <property type="project" value="TreeGrafter"/>
</dbReference>
<dbReference type="OMA" id="EDRVKCG"/>
<dbReference type="GO" id="GO:0043625">
    <property type="term" value="C:delta DNA polymerase complex"/>
    <property type="evidence" value="ECO:0007669"/>
    <property type="project" value="InterPro"/>
</dbReference>
<dbReference type="Gene3D" id="3.90.1030.20">
    <property type="entry name" value="DNA polymerase delta, p66 (Cdc27) subunit, wHTH domain"/>
    <property type="match status" value="1"/>
</dbReference>
<dbReference type="InterPro" id="IPR041913">
    <property type="entry name" value="POLD3_sf"/>
</dbReference>
<dbReference type="HOGENOM" id="CLU_055143_0_0_1"/>
<comment type="subcellular location">
    <subcellularLocation>
        <location evidence="1">Nucleus</location>
    </subcellularLocation>
</comment>
<evidence type="ECO:0000256" key="5">
    <source>
        <dbReference type="SAM" id="MobiDB-lite"/>
    </source>
</evidence>
<dbReference type="InParanoid" id="A3GFT5"/>
<feature type="compositionally biased region" description="Basic and acidic residues" evidence="5">
    <location>
        <begin position="201"/>
        <end position="211"/>
    </location>
</feature>
<dbReference type="EMBL" id="AAVQ01000001">
    <property type="protein sequence ID" value="EAZ63814.2"/>
    <property type="molecule type" value="Genomic_DNA"/>
</dbReference>
<dbReference type="eggNOG" id="ENOG502SEDK">
    <property type="taxonomic scope" value="Eukaryota"/>
</dbReference>
<feature type="compositionally biased region" description="Basic and acidic residues" evidence="5">
    <location>
        <begin position="223"/>
        <end position="234"/>
    </location>
</feature>
<dbReference type="PANTHER" id="PTHR17598:SF13">
    <property type="entry name" value="DNA POLYMERASE DELTA SUBUNIT 3"/>
    <property type="match status" value="1"/>
</dbReference>
<name>A3GFT5_PICST</name>
<dbReference type="FunCoup" id="A3GFT5">
    <property type="interactions" value="130"/>
</dbReference>
<feature type="compositionally biased region" description="Polar residues" evidence="5">
    <location>
        <begin position="151"/>
        <end position="168"/>
    </location>
</feature>
<reference evidence="6 7" key="1">
    <citation type="journal article" date="2007" name="Nat. Biotechnol.">
        <title>Genome sequence of the lignocellulose-bioconverting and xylose-fermenting yeast Pichia stipitis.</title>
        <authorList>
            <person name="Jeffries T.W."/>
            <person name="Grigoriev I.V."/>
            <person name="Grimwood J."/>
            <person name="Laplaza J.M."/>
            <person name="Aerts A."/>
            <person name="Salamov A."/>
            <person name="Schmutz J."/>
            <person name="Lindquist E."/>
            <person name="Dehal P."/>
            <person name="Shapiro H."/>
            <person name="Jin Y.S."/>
            <person name="Passoth V."/>
            <person name="Richardson P.M."/>
        </authorList>
    </citation>
    <scope>NUCLEOTIDE SEQUENCE [LARGE SCALE GENOMIC DNA]</scope>
    <source>
        <strain evidence="7">ATCC 58785 / CBS 6054 / NBRC 10063 / NRRL Y-11545</strain>
    </source>
</reference>
<feature type="region of interest" description="Disordered" evidence="5">
    <location>
        <begin position="143"/>
        <end position="266"/>
    </location>
</feature>
<dbReference type="STRING" id="322104.A3GFT5"/>
<dbReference type="GO" id="GO:1904161">
    <property type="term" value="P:DNA synthesis involved in UV-damage excision repair"/>
    <property type="evidence" value="ECO:0007669"/>
    <property type="project" value="TreeGrafter"/>
</dbReference>
<evidence type="ECO:0000256" key="2">
    <source>
        <dbReference type="ARBA" id="ARBA00017589"/>
    </source>
</evidence>
<dbReference type="Pfam" id="PF09507">
    <property type="entry name" value="CDC27"/>
    <property type="match status" value="1"/>
</dbReference>
<accession>A3GFT5</accession>
<dbReference type="GO" id="GO:0003887">
    <property type="term" value="F:DNA-directed DNA polymerase activity"/>
    <property type="evidence" value="ECO:0007669"/>
    <property type="project" value="TreeGrafter"/>
</dbReference>
<evidence type="ECO:0000256" key="4">
    <source>
        <dbReference type="ARBA" id="ARBA00023242"/>
    </source>
</evidence>
<dbReference type="InterPro" id="IPR019038">
    <property type="entry name" value="POLD3"/>
</dbReference>
<dbReference type="PANTHER" id="PTHR17598">
    <property type="entry name" value="DNA POLYMERASE DELTA SUBUNIT 3"/>
    <property type="match status" value="1"/>
</dbReference>
<proteinExistence type="predicted"/>
<dbReference type="GO" id="GO:0006297">
    <property type="term" value="P:nucleotide-excision repair, DNA gap filling"/>
    <property type="evidence" value="ECO:0007669"/>
    <property type="project" value="TreeGrafter"/>
</dbReference>
<feature type="region of interest" description="Disordered" evidence="5">
    <location>
        <begin position="296"/>
        <end position="376"/>
    </location>
</feature>
<evidence type="ECO:0000256" key="1">
    <source>
        <dbReference type="ARBA" id="ARBA00004123"/>
    </source>
</evidence>
<dbReference type="GeneID" id="4851134"/>
<feature type="compositionally biased region" description="Acidic residues" evidence="5">
    <location>
        <begin position="329"/>
        <end position="343"/>
    </location>
</feature>